<name>A0A0F7VC25_TOXGV</name>
<dbReference type="PANTHER" id="PTHR40515:SF1">
    <property type="entry name" value="CILIA- AND FLAGELLA-ASSOCIATED PROTEIN 157"/>
    <property type="match status" value="1"/>
</dbReference>
<gene>
    <name evidence="3" type="ORF">BN1205_028560</name>
</gene>
<evidence type="ECO:0000256" key="2">
    <source>
        <dbReference type="SAM" id="MobiDB-lite"/>
    </source>
</evidence>
<protein>
    <submittedName>
        <fullName evidence="3">Uncharacterized protein</fullName>
    </submittedName>
</protein>
<feature type="region of interest" description="Disordered" evidence="2">
    <location>
        <begin position="123"/>
        <end position="154"/>
    </location>
</feature>
<organism evidence="3">
    <name type="scientific">Toxoplasma gondii (strain ATCC 50861 / VEG)</name>
    <dbReference type="NCBI Taxonomy" id="432359"/>
    <lineage>
        <taxon>Eukaryota</taxon>
        <taxon>Sar</taxon>
        <taxon>Alveolata</taxon>
        <taxon>Apicomplexa</taxon>
        <taxon>Conoidasida</taxon>
        <taxon>Coccidia</taxon>
        <taxon>Eucoccidiorida</taxon>
        <taxon>Eimeriorina</taxon>
        <taxon>Sarcocystidae</taxon>
        <taxon>Toxoplasma</taxon>
    </lineage>
</organism>
<proteinExistence type="predicted"/>
<evidence type="ECO:0000313" key="3">
    <source>
        <dbReference type="EMBL" id="CEL78826.1"/>
    </source>
</evidence>
<dbReference type="AlphaFoldDB" id="A0A0F7VC25"/>
<feature type="compositionally biased region" description="Polar residues" evidence="2">
    <location>
        <begin position="132"/>
        <end position="143"/>
    </location>
</feature>
<sequence>MQAIRQLHGSILHNLSLVQQSTAKLLSEQEDQYQRQFRLYLQEVLEVSARATQQQKPPIEISTLHRILLRDVQTAQEFARDSDELNQALQKENKRLKLELSCEQEHAEALAKELVLTKRRLEQERKRASAHNGGTSASGSSVHPGSGRRRIGQRHERLRIADMQQNKIFEREVRLREENQRYQRIIEAQKKELHQLRDAQTKTAAMRSELVSFLQQAINDISAKVAGLRRVSTVETNMKLLSVHHVSELTMADREEVLKKLLSQQKVVRLLQDLVAADEPSTGRLDLSWMTDT</sequence>
<reference evidence="3" key="1">
    <citation type="journal article" date="2015" name="PLoS ONE">
        <title>Comprehensive Evaluation of Toxoplasma gondii VEG and Neospora caninum LIV Genomes with Tachyzoite Stage Transcriptome and Proteome Defines Novel Transcript Features.</title>
        <authorList>
            <person name="Ramaprasad A."/>
            <person name="Mourier T."/>
            <person name="Naeem R."/>
            <person name="Malas T.B."/>
            <person name="Moussa E."/>
            <person name="Panigrahi A."/>
            <person name="Vermont S.J."/>
            <person name="Otto T.D."/>
            <person name="Wastling J."/>
            <person name="Pain A."/>
        </authorList>
    </citation>
    <scope>NUCLEOTIDE SEQUENCE</scope>
    <source>
        <strain evidence="3">VEG</strain>
    </source>
</reference>
<evidence type="ECO:0000256" key="1">
    <source>
        <dbReference type="SAM" id="Coils"/>
    </source>
</evidence>
<dbReference type="PANTHER" id="PTHR40515">
    <property type="entry name" value="CILIA- AND FLAGELLA-ASSOCIATED PROTEIN 157"/>
    <property type="match status" value="1"/>
</dbReference>
<keyword evidence="1" id="KW-0175">Coiled coil</keyword>
<accession>A0A0F7VC25</accession>
<feature type="coiled-coil region" evidence="1">
    <location>
        <begin position="172"/>
        <end position="199"/>
    </location>
</feature>
<dbReference type="EMBL" id="LN714502">
    <property type="protein sequence ID" value="CEL78826.1"/>
    <property type="molecule type" value="Genomic_DNA"/>
</dbReference>